<feature type="compositionally biased region" description="Acidic residues" evidence="1">
    <location>
        <begin position="56"/>
        <end position="71"/>
    </location>
</feature>
<dbReference type="InterPro" id="IPR018737">
    <property type="entry name" value="DREAM_LIN52"/>
</dbReference>
<dbReference type="GO" id="GO:0006355">
    <property type="term" value="P:regulation of DNA-templated transcription"/>
    <property type="evidence" value="ECO:0007669"/>
    <property type="project" value="InterPro"/>
</dbReference>
<reference evidence="3" key="1">
    <citation type="submission" date="2025-08" db="UniProtKB">
        <authorList>
            <consortium name="RefSeq"/>
        </authorList>
    </citation>
    <scope>IDENTIFICATION</scope>
</reference>
<dbReference type="Pfam" id="PF10044">
    <property type="entry name" value="LIN52"/>
    <property type="match status" value="1"/>
</dbReference>
<evidence type="ECO:0000313" key="2">
    <source>
        <dbReference type="Proteomes" id="UP000694867"/>
    </source>
</evidence>
<gene>
    <name evidence="3" type="primary">LOC100904004</name>
</gene>
<dbReference type="KEGG" id="goe:100904004"/>
<keyword evidence="2" id="KW-1185">Reference proteome</keyword>
<organism evidence="2 3">
    <name type="scientific">Galendromus occidentalis</name>
    <name type="common">western predatory mite</name>
    <dbReference type="NCBI Taxonomy" id="34638"/>
    <lineage>
        <taxon>Eukaryota</taxon>
        <taxon>Metazoa</taxon>
        <taxon>Ecdysozoa</taxon>
        <taxon>Arthropoda</taxon>
        <taxon>Chelicerata</taxon>
        <taxon>Arachnida</taxon>
        <taxon>Acari</taxon>
        <taxon>Parasitiformes</taxon>
        <taxon>Mesostigmata</taxon>
        <taxon>Gamasina</taxon>
        <taxon>Phytoseioidea</taxon>
        <taxon>Phytoseiidae</taxon>
        <taxon>Typhlodrominae</taxon>
        <taxon>Galendromus</taxon>
    </lineage>
</organism>
<accession>A0AAJ6QY14</accession>
<dbReference type="RefSeq" id="XP_003747551.1">
    <property type="nucleotide sequence ID" value="XM_003747503.1"/>
</dbReference>
<dbReference type="GeneID" id="100904004"/>
<dbReference type="AlphaFoldDB" id="A0AAJ6QY14"/>
<name>A0AAJ6QY14_9ACAR</name>
<evidence type="ECO:0000256" key="1">
    <source>
        <dbReference type="SAM" id="MobiDB-lite"/>
    </source>
</evidence>
<evidence type="ECO:0000313" key="3">
    <source>
        <dbReference type="RefSeq" id="XP_003747551.1"/>
    </source>
</evidence>
<feature type="region of interest" description="Disordered" evidence="1">
    <location>
        <begin position="16"/>
        <end position="71"/>
    </location>
</feature>
<protein>
    <submittedName>
        <fullName evidence="3">Uncharacterized protein LOC100904004</fullName>
    </submittedName>
</protein>
<sequence>MDQQIVYVTGDGEFEISHLNEENEESKLAQDESEEREMQQIEVHVEQPEEAPETKEEQEEEDDLRLECEEESLEASPCKLVDRARLVNYPLPDPRQKRRMDSESKHLLAELLNLPLPSVLEKLRQLENLAHILSQQELTELTRAEVLNIL</sequence>
<feature type="compositionally biased region" description="Basic and acidic residues" evidence="1">
    <location>
        <begin position="16"/>
        <end position="55"/>
    </location>
</feature>
<dbReference type="GO" id="GO:0070176">
    <property type="term" value="C:DRM complex"/>
    <property type="evidence" value="ECO:0007669"/>
    <property type="project" value="InterPro"/>
</dbReference>
<proteinExistence type="predicted"/>
<dbReference type="Proteomes" id="UP000694867">
    <property type="component" value="Unplaced"/>
</dbReference>